<sequence>MVFNQKITLMGKTITDLCNGFETFKVLITSALENGTIAFDRWSDQMHQLVLETWNSRSIQNLHEGIHLGWEQLLESWLQAKCTLQQYDLNFVVDALQSKIIYLTGNSFNRSHVYIGFAGLFVGSGVGFLIGISIKPSSIIVTHMKAASATSYNGAESITLLEDVVTPKITESNQVMIMVRAAAIDPMDILVASGYGSFIRKFLIKHTLCKSMHREFPIILGRDCSGVVIDLGSDVRRDININDEVWVSLPPWSPCGTLCETIVVSDKYVGHKPQTLTHEQAATLPYSGSLAWLAVFQTANLNPMTAMDKKIIVYCGDTGTSSIIVQLCCYLKADVTVACPSRVCYFMKYLGATTTYETETVSIDQLLSAAPSGYDYVFNTADELKYSLCKQLCSACGIVIPIGPHHLPSDSFGFFRGFFYMQWLRLAYMFKGNKCWDHYEFNSTILNELASMANDYVLKPVLDKTFMEHELERAFKHLQSKQTIGKVVMRFSNLNGPTLMPRSSGILF</sequence>
<dbReference type="InterPro" id="IPR020843">
    <property type="entry name" value="ER"/>
</dbReference>
<dbReference type="InterPro" id="IPR011032">
    <property type="entry name" value="GroES-like_sf"/>
</dbReference>
<dbReference type="Pfam" id="PF13602">
    <property type="entry name" value="ADH_zinc_N_2"/>
    <property type="match status" value="1"/>
</dbReference>
<evidence type="ECO:0000256" key="6">
    <source>
        <dbReference type="SAM" id="Phobius"/>
    </source>
</evidence>
<keyword evidence="5" id="KW-0496">Mitochondrion</keyword>
<dbReference type="InterPro" id="IPR013154">
    <property type="entry name" value="ADH-like_N"/>
</dbReference>
<keyword evidence="4" id="KW-0560">Oxidoreductase</keyword>
<keyword evidence="3" id="KW-0809">Transit peptide</keyword>
<dbReference type="InterPro" id="IPR036291">
    <property type="entry name" value="NAD(P)-bd_dom_sf"/>
</dbReference>
<dbReference type="CDD" id="cd08248">
    <property type="entry name" value="RTN4I1"/>
    <property type="match status" value="1"/>
</dbReference>
<keyword evidence="9" id="KW-1185">Reference proteome</keyword>
<dbReference type="EMBL" id="VUJU01001826">
    <property type="protein sequence ID" value="KAF0763673.1"/>
    <property type="molecule type" value="Genomic_DNA"/>
</dbReference>
<comment type="similarity">
    <text evidence="2">Belongs to the zinc-containing alcohol dehydrogenase family. Quinone oxidoreductase subfamily.</text>
</comment>
<keyword evidence="6" id="KW-1133">Transmembrane helix</keyword>
<dbReference type="GO" id="GO:0005739">
    <property type="term" value="C:mitochondrion"/>
    <property type="evidence" value="ECO:0007669"/>
    <property type="project" value="UniProtKB-SubCell"/>
</dbReference>
<evidence type="ECO:0000256" key="2">
    <source>
        <dbReference type="ARBA" id="ARBA00010371"/>
    </source>
</evidence>
<evidence type="ECO:0000256" key="4">
    <source>
        <dbReference type="ARBA" id="ARBA00023002"/>
    </source>
</evidence>
<proteinExistence type="inferred from homology"/>
<gene>
    <name evidence="8" type="ORF">FWK35_00004097</name>
</gene>
<evidence type="ECO:0000256" key="5">
    <source>
        <dbReference type="ARBA" id="ARBA00023128"/>
    </source>
</evidence>
<evidence type="ECO:0000256" key="1">
    <source>
        <dbReference type="ARBA" id="ARBA00004173"/>
    </source>
</evidence>
<dbReference type="OrthoDB" id="9930022at2759"/>
<dbReference type="PANTHER" id="PTHR11695">
    <property type="entry name" value="ALCOHOL DEHYDROGENASE RELATED"/>
    <property type="match status" value="1"/>
</dbReference>
<protein>
    <submittedName>
        <fullName evidence="8">Reticulon-4-interacting protein 1, mitochondrial-like</fullName>
    </submittedName>
</protein>
<comment type="subcellular location">
    <subcellularLocation>
        <location evidence="1">Mitochondrion</location>
    </subcellularLocation>
</comment>
<dbReference type="Proteomes" id="UP000478052">
    <property type="component" value="Unassembled WGS sequence"/>
</dbReference>
<feature type="domain" description="Enoyl reductase (ER)" evidence="7">
    <location>
        <begin position="154"/>
        <end position="489"/>
    </location>
</feature>
<keyword evidence="6" id="KW-0812">Transmembrane</keyword>
<dbReference type="InterPro" id="IPR050700">
    <property type="entry name" value="YIM1/Zinc_Alcohol_DH_Fams"/>
</dbReference>
<evidence type="ECO:0000259" key="7">
    <source>
        <dbReference type="SMART" id="SM00829"/>
    </source>
</evidence>
<dbReference type="SMART" id="SM00829">
    <property type="entry name" value="PKS_ER"/>
    <property type="match status" value="1"/>
</dbReference>
<accession>A0A6G0Z0K9</accession>
<organism evidence="8 9">
    <name type="scientific">Aphis craccivora</name>
    <name type="common">Cowpea aphid</name>
    <dbReference type="NCBI Taxonomy" id="307492"/>
    <lineage>
        <taxon>Eukaryota</taxon>
        <taxon>Metazoa</taxon>
        <taxon>Ecdysozoa</taxon>
        <taxon>Arthropoda</taxon>
        <taxon>Hexapoda</taxon>
        <taxon>Insecta</taxon>
        <taxon>Pterygota</taxon>
        <taxon>Neoptera</taxon>
        <taxon>Paraneoptera</taxon>
        <taxon>Hemiptera</taxon>
        <taxon>Sternorrhyncha</taxon>
        <taxon>Aphidomorpha</taxon>
        <taxon>Aphidoidea</taxon>
        <taxon>Aphididae</taxon>
        <taxon>Aphidini</taxon>
        <taxon>Aphis</taxon>
        <taxon>Aphis</taxon>
    </lineage>
</organism>
<evidence type="ECO:0000313" key="8">
    <source>
        <dbReference type="EMBL" id="KAF0763673.1"/>
    </source>
</evidence>
<name>A0A6G0Z0K9_APHCR</name>
<evidence type="ECO:0000256" key="3">
    <source>
        <dbReference type="ARBA" id="ARBA00022946"/>
    </source>
</evidence>
<dbReference type="PANTHER" id="PTHR11695:SF294">
    <property type="entry name" value="RETICULON-4-INTERACTING PROTEIN 1, MITOCHONDRIAL"/>
    <property type="match status" value="1"/>
</dbReference>
<dbReference type="AlphaFoldDB" id="A0A6G0Z0K9"/>
<dbReference type="SUPFAM" id="SSF51735">
    <property type="entry name" value="NAD(P)-binding Rossmann-fold domains"/>
    <property type="match status" value="1"/>
</dbReference>
<dbReference type="SUPFAM" id="SSF50129">
    <property type="entry name" value="GroES-like"/>
    <property type="match status" value="1"/>
</dbReference>
<dbReference type="Gene3D" id="3.90.180.10">
    <property type="entry name" value="Medium-chain alcohol dehydrogenases, catalytic domain"/>
    <property type="match status" value="1"/>
</dbReference>
<feature type="transmembrane region" description="Helical" evidence="6">
    <location>
        <begin position="113"/>
        <end position="134"/>
    </location>
</feature>
<keyword evidence="6" id="KW-0472">Membrane</keyword>
<dbReference type="Pfam" id="PF08240">
    <property type="entry name" value="ADH_N"/>
    <property type="match status" value="1"/>
</dbReference>
<evidence type="ECO:0000313" key="9">
    <source>
        <dbReference type="Proteomes" id="UP000478052"/>
    </source>
</evidence>
<dbReference type="Gene3D" id="3.40.50.720">
    <property type="entry name" value="NAD(P)-binding Rossmann-like Domain"/>
    <property type="match status" value="1"/>
</dbReference>
<reference evidence="8 9" key="1">
    <citation type="submission" date="2019-08" db="EMBL/GenBank/DDBJ databases">
        <title>Whole genome of Aphis craccivora.</title>
        <authorList>
            <person name="Voronova N.V."/>
            <person name="Shulinski R.S."/>
            <person name="Bandarenka Y.V."/>
            <person name="Zhorov D.G."/>
            <person name="Warner D."/>
        </authorList>
    </citation>
    <scope>NUCLEOTIDE SEQUENCE [LARGE SCALE GENOMIC DNA]</scope>
    <source>
        <strain evidence="8">180601</strain>
        <tissue evidence="8">Whole Body</tissue>
    </source>
</reference>
<comment type="caution">
    <text evidence="8">The sequence shown here is derived from an EMBL/GenBank/DDBJ whole genome shotgun (WGS) entry which is preliminary data.</text>
</comment>
<dbReference type="InterPro" id="IPR037397">
    <property type="entry name" value="RTN4IP1"/>
</dbReference>
<dbReference type="GO" id="GO:0016491">
    <property type="term" value="F:oxidoreductase activity"/>
    <property type="evidence" value="ECO:0007669"/>
    <property type="project" value="UniProtKB-KW"/>
</dbReference>